<dbReference type="InterPro" id="IPR003522">
    <property type="entry name" value="T3SS_OM_pore_YscC"/>
</dbReference>
<dbReference type="PRINTS" id="PR01337">
    <property type="entry name" value="TYPE3OMGPROT"/>
</dbReference>
<dbReference type="GO" id="GO:0015627">
    <property type="term" value="C:type II protein secretion system complex"/>
    <property type="evidence" value="ECO:0007669"/>
    <property type="project" value="TreeGrafter"/>
</dbReference>
<dbReference type="InterPro" id="IPR038591">
    <property type="entry name" value="NolW-like_sf"/>
</dbReference>
<keyword evidence="7" id="KW-0843">Virulence</keyword>
<keyword evidence="5" id="KW-0653">Protein transport</keyword>
<feature type="signal peptide" evidence="11">
    <location>
        <begin position="1"/>
        <end position="25"/>
    </location>
</feature>
<dbReference type="PROSITE" id="PS51257">
    <property type="entry name" value="PROKAR_LIPOPROTEIN"/>
    <property type="match status" value="1"/>
</dbReference>
<gene>
    <name evidence="15" type="ORF">ITX54_13655</name>
</gene>
<keyword evidence="9" id="KW-0998">Cell outer membrane</keyword>
<feature type="domain" description="NolW-like" evidence="13">
    <location>
        <begin position="182"/>
        <end position="303"/>
    </location>
</feature>
<dbReference type="PROSITE" id="PS00875">
    <property type="entry name" value="T2SP_D"/>
    <property type="match status" value="1"/>
</dbReference>
<evidence type="ECO:0000256" key="5">
    <source>
        <dbReference type="ARBA" id="ARBA00022927"/>
    </source>
</evidence>
<dbReference type="Gene3D" id="3.30.1370.120">
    <property type="match status" value="2"/>
</dbReference>
<accession>A0AA40X374</accession>
<evidence type="ECO:0000256" key="11">
    <source>
        <dbReference type="SAM" id="SignalP"/>
    </source>
</evidence>
<organism evidence="15 16">
    <name type="scientific">Rouxiella silvae</name>
    <dbReference type="NCBI Taxonomy" id="1646373"/>
    <lineage>
        <taxon>Bacteria</taxon>
        <taxon>Pseudomonadati</taxon>
        <taxon>Pseudomonadota</taxon>
        <taxon>Gammaproteobacteria</taxon>
        <taxon>Enterobacterales</taxon>
        <taxon>Yersiniaceae</taxon>
        <taxon>Rouxiella</taxon>
    </lineage>
</organism>
<evidence type="ECO:0000256" key="3">
    <source>
        <dbReference type="ARBA" id="ARBA00022448"/>
    </source>
</evidence>
<evidence type="ECO:0000256" key="1">
    <source>
        <dbReference type="ARBA" id="ARBA00004442"/>
    </source>
</evidence>
<protein>
    <submittedName>
        <fullName evidence="15">EscC/YscC/HrcC family type III secretion system outer membrane ring protein</fullName>
    </submittedName>
</protein>
<dbReference type="EMBL" id="JADMKS010000005">
    <property type="protein sequence ID" value="MBF6637705.1"/>
    <property type="molecule type" value="Genomic_DNA"/>
</dbReference>
<dbReference type="Proteomes" id="UP000705283">
    <property type="component" value="Unassembled WGS sequence"/>
</dbReference>
<evidence type="ECO:0000259" key="14">
    <source>
        <dbReference type="Pfam" id="PF21304"/>
    </source>
</evidence>
<dbReference type="GO" id="GO:0009306">
    <property type="term" value="P:protein secretion"/>
    <property type="evidence" value="ECO:0007669"/>
    <property type="project" value="InterPro"/>
</dbReference>
<reference evidence="15" key="1">
    <citation type="submission" date="2020-11" db="EMBL/GenBank/DDBJ databases">
        <authorList>
            <person name="Lee S.D."/>
        </authorList>
    </citation>
    <scope>NUCLEOTIDE SEQUENCE</scope>
    <source>
        <strain evidence="15">SAP-2</strain>
    </source>
</reference>
<evidence type="ECO:0000256" key="10">
    <source>
        <dbReference type="RuleBase" id="RU004004"/>
    </source>
</evidence>
<evidence type="ECO:0000259" key="13">
    <source>
        <dbReference type="Pfam" id="PF03958"/>
    </source>
</evidence>
<sequence>MNGYVAKINKAIFISLFLVSFSCLSAEPVDNEKVDGYVANNESISGFFNALSSVINKPVILSKLAARKKLSGDISLSEPLLQLDSVCNRLGLIWYSNESTIYVYDASEMYSKIITLKNISFDFFTRYLRNIGLLDKRYPLRGEASSRTFFISGPPGYIDTIDQLALTLDEQDISRRDVDSVSIFYLSNTFAEDRIYSFRDERIIVPGIASVLTKLFTGITPVKTSIALPKNTTPGMRLPSPEVPTAKVDEQRAIDPEKNIVFNGTSSMQIISNPGNNSLLIKGSEQQIKHAQNLIAALDKPRRHIELSVWIVDLKRSTLDQLGANWGGTLTLGKQLGFSLNAGLDASAANNISSTLDGSQFIAKIIALSQKNLANIISRPVILTQENIPAIFDASHSIYTRLLGEHNVELQKITYGTSVSVLPRFTQDNEIEMMLNVEDGNASATQGGSESATSPLPLVGQTNISTVARVPRGKSLLVGGYTRDEDLNDNAKIPLLGDIPFIGRLFRYRIAHNNQTVRVFLIQPREILSENIADANTFSNDMFTSTPLRDWKQNLALNLF</sequence>
<evidence type="ECO:0000256" key="9">
    <source>
        <dbReference type="ARBA" id="ARBA00023237"/>
    </source>
</evidence>
<comment type="similarity">
    <text evidence="2">Belongs to the bacterial secretin family. T3SS SctC subfamily.</text>
</comment>
<dbReference type="Pfam" id="PF03958">
    <property type="entry name" value="Secretin_N"/>
    <property type="match status" value="1"/>
</dbReference>
<name>A0AA40X374_9GAMM</name>
<keyword evidence="8" id="KW-0472">Membrane</keyword>
<dbReference type="InterPro" id="IPR049034">
    <property type="entry name" value="T3S_SPI-1_N0"/>
</dbReference>
<dbReference type="InterPro" id="IPR005644">
    <property type="entry name" value="NolW-like"/>
</dbReference>
<evidence type="ECO:0000313" key="15">
    <source>
        <dbReference type="EMBL" id="MBF6637705.1"/>
    </source>
</evidence>
<comment type="subcellular location">
    <subcellularLocation>
        <location evidence="1 10">Cell outer membrane</location>
    </subcellularLocation>
</comment>
<evidence type="ECO:0000259" key="12">
    <source>
        <dbReference type="Pfam" id="PF00263"/>
    </source>
</evidence>
<dbReference type="NCBIfam" id="TIGR02516">
    <property type="entry name" value="type_III_yscC"/>
    <property type="match status" value="1"/>
</dbReference>
<dbReference type="InterPro" id="IPR004846">
    <property type="entry name" value="T2SS/T3SS_dom"/>
</dbReference>
<feature type="chain" id="PRO_5041405402" evidence="11">
    <location>
        <begin position="26"/>
        <end position="560"/>
    </location>
</feature>
<keyword evidence="6" id="KW-0811">Translocation</keyword>
<evidence type="ECO:0000256" key="2">
    <source>
        <dbReference type="ARBA" id="ARBA00007032"/>
    </source>
</evidence>
<dbReference type="GO" id="GO:0009279">
    <property type="term" value="C:cell outer membrane"/>
    <property type="evidence" value="ECO:0007669"/>
    <property type="project" value="UniProtKB-SubCell"/>
</dbReference>
<evidence type="ECO:0000313" key="16">
    <source>
        <dbReference type="Proteomes" id="UP000705283"/>
    </source>
</evidence>
<keyword evidence="4 11" id="KW-0732">Signal</keyword>
<dbReference type="Gene3D" id="3.55.50.30">
    <property type="match status" value="1"/>
</dbReference>
<dbReference type="InterPro" id="IPR004845">
    <property type="entry name" value="T2SS_GspD_CS"/>
</dbReference>
<evidence type="ECO:0000256" key="6">
    <source>
        <dbReference type="ARBA" id="ARBA00023010"/>
    </source>
</evidence>
<dbReference type="Pfam" id="PF21304">
    <property type="entry name" value="T3S_SPI-1_N0"/>
    <property type="match status" value="1"/>
</dbReference>
<dbReference type="Pfam" id="PF00263">
    <property type="entry name" value="Secretin"/>
    <property type="match status" value="1"/>
</dbReference>
<evidence type="ECO:0000256" key="8">
    <source>
        <dbReference type="ARBA" id="ARBA00023136"/>
    </source>
</evidence>
<evidence type="ECO:0000256" key="7">
    <source>
        <dbReference type="ARBA" id="ARBA00023026"/>
    </source>
</evidence>
<evidence type="ECO:0000256" key="4">
    <source>
        <dbReference type="ARBA" id="ARBA00022729"/>
    </source>
</evidence>
<proteinExistence type="inferred from homology"/>
<comment type="caution">
    <text evidence="15">The sequence shown here is derived from an EMBL/GenBank/DDBJ whole genome shotgun (WGS) entry which is preliminary data.</text>
</comment>
<feature type="domain" description="SPI-1 type 3 secretion system secretin N0" evidence="14">
    <location>
        <begin position="37"/>
        <end position="105"/>
    </location>
</feature>
<dbReference type="InterPro" id="IPR050810">
    <property type="entry name" value="Bact_Secretion_Sys_Channel"/>
</dbReference>
<feature type="domain" description="Type II/III secretion system secretin-like" evidence="12">
    <location>
        <begin position="367"/>
        <end position="525"/>
    </location>
</feature>
<dbReference type="PANTHER" id="PTHR30332">
    <property type="entry name" value="PROBABLE GENERAL SECRETION PATHWAY PROTEIN D"/>
    <property type="match status" value="1"/>
</dbReference>
<reference evidence="15" key="2">
    <citation type="submission" date="2022-09" db="EMBL/GenBank/DDBJ databases">
        <title>Rouxiella aceris sp. nov., isolated from tree sap and emended description of the genus Rhouxiella.</title>
        <authorList>
            <person name="Kim I.S."/>
        </authorList>
    </citation>
    <scope>NUCLEOTIDE SEQUENCE</scope>
    <source>
        <strain evidence="15">SAP-2</strain>
    </source>
</reference>
<dbReference type="RefSeq" id="WP_194978197.1">
    <property type="nucleotide sequence ID" value="NZ_JADMKS010000005.1"/>
</dbReference>
<keyword evidence="3 10" id="KW-0813">Transport</keyword>
<dbReference type="PANTHER" id="PTHR30332:SF5">
    <property type="entry name" value="SPI-1 TYPE 3 SECRETION SYSTEM SECRETIN"/>
    <property type="match status" value="1"/>
</dbReference>
<dbReference type="AlphaFoldDB" id="A0AA40X374"/>